<dbReference type="KEGG" id="daf:Desaf_2035"/>
<keyword evidence="4" id="KW-1185">Reference proteome</keyword>
<sequence>MAWLELPAGHESFPLLRDHILTRGAGLALTGEMLARIELVLEEMLVNVIEYAYPQPTRTGPGPVRVGCGLDDQGRFLLVIEDHGPAFNPLERPSPDVLASMDERQVGGLGIFLAQEMADALSYQRADDRNSLMAAFSPRLSVS</sequence>
<dbReference type="EMBL" id="CP003221">
    <property type="protein sequence ID" value="EGJ50364.1"/>
    <property type="molecule type" value="Genomic_DNA"/>
</dbReference>
<dbReference type="STRING" id="690850.Desaf_2035"/>
<reference evidence="3 4" key="1">
    <citation type="journal article" date="2011" name="J. Bacteriol.">
        <title>Genome sequence of the mercury-methylating and pleomorphic Desulfovibrio africanus Strain Walvis Bay.</title>
        <authorList>
            <person name="Brown S.D."/>
            <person name="Wall J.D."/>
            <person name="Kucken A.M."/>
            <person name="Gilmour C.C."/>
            <person name="Podar M."/>
            <person name="Brandt C.C."/>
            <person name="Teshima H."/>
            <person name="Detter J.C."/>
            <person name="Han C.S."/>
            <person name="Land M.L."/>
            <person name="Lucas S."/>
            <person name="Han J."/>
            <person name="Pennacchio L."/>
            <person name="Nolan M."/>
            <person name="Pitluck S."/>
            <person name="Woyke T."/>
            <person name="Goodwin L."/>
            <person name="Palumbo A.V."/>
            <person name="Elias D.A."/>
        </authorList>
    </citation>
    <scope>NUCLEOTIDE SEQUENCE [LARGE SCALE GENOMIC DNA]</scope>
    <source>
        <strain evidence="3 4">Walvis Bay</strain>
    </source>
</reference>
<dbReference type="InterPro" id="IPR003594">
    <property type="entry name" value="HATPase_dom"/>
</dbReference>
<dbReference type="SUPFAM" id="SSF55874">
    <property type="entry name" value="ATPase domain of HSP90 chaperone/DNA topoisomerase II/histidine kinase"/>
    <property type="match status" value="1"/>
</dbReference>
<dbReference type="Gene3D" id="3.30.565.10">
    <property type="entry name" value="Histidine kinase-like ATPase, C-terminal domain"/>
    <property type="match status" value="1"/>
</dbReference>
<keyword evidence="1 3" id="KW-0723">Serine/threonine-protein kinase</keyword>
<dbReference type="eggNOG" id="COG2172">
    <property type="taxonomic scope" value="Bacteria"/>
</dbReference>
<dbReference type="HOGENOM" id="CLU_090336_24_2_7"/>
<dbReference type="CDD" id="cd16936">
    <property type="entry name" value="HATPase_RsbW-like"/>
    <property type="match status" value="1"/>
</dbReference>
<dbReference type="PANTHER" id="PTHR35526">
    <property type="entry name" value="ANTI-SIGMA-F FACTOR RSBW-RELATED"/>
    <property type="match status" value="1"/>
</dbReference>
<dbReference type="InterPro" id="IPR036890">
    <property type="entry name" value="HATPase_C_sf"/>
</dbReference>
<dbReference type="Proteomes" id="UP000007844">
    <property type="component" value="Chromosome"/>
</dbReference>
<evidence type="ECO:0000313" key="4">
    <source>
        <dbReference type="Proteomes" id="UP000007844"/>
    </source>
</evidence>
<accession>F3Z3J2</accession>
<evidence type="ECO:0000259" key="2">
    <source>
        <dbReference type="Pfam" id="PF13581"/>
    </source>
</evidence>
<feature type="domain" description="Histidine kinase/HSP90-like ATPase" evidence="2">
    <location>
        <begin position="28"/>
        <end position="133"/>
    </location>
</feature>
<evidence type="ECO:0000256" key="1">
    <source>
        <dbReference type="ARBA" id="ARBA00022527"/>
    </source>
</evidence>
<dbReference type="AlphaFoldDB" id="F3Z3J2"/>
<dbReference type="InterPro" id="IPR050267">
    <property type="entry name" value="Anti-sigma-factor_SerPK"/>
</dbReference>
<gene>
    <name evidence="3" type="ORF">Desaf_2035</name>
</gene>
<dbReference type="RefSeq" id="WP_014260109.1">
    <property type="nucleotide sequence ID" value="NC_016629.1"/>
</dbReference>
<dbReference type="Pfam" id="PF13581">
    <property type="entry name" value="HATPase_c_2"/>
    <property type="match status" value="1"/>
</dbReference>
<dbReference type="GO" id="GO:0004674">
    <property type="term" value="F:protein serine/threonine kinase activity"/>
    <property type="evidence" value="ECO:0007669"/>
    <property type="project" value="UniProtKB-KW"/>
</dbReference>
<protein>
    <submittedName>
        <fullName evidence="3">Putative anti-sigma regulatory factor, serine/threonine protein kinase</fullName>
    </submittedName>
</protein>
<organism evidence="3 4">
    <name type="scientific">Desulfocurvibacter africanus subsp. africanus str. Walvis Bay</name>
    <dbReference type="NCBI Taxonomy" id="690850"/>
    <lineage>
        <taxon>Bacteria</taxon>
        <taxon>Pseudomonadati</taxon>
        <taxon>Thermodesulfobacteriota</taxon>
        <taxon>Desulfovibrionia</taxon>
        <taxon>Desulfovibrionales</taxon>
        <taxon>Desulfovibrionaceae</taxon>
        <taxon>Desulfocurvibacter</taxon>
    </lineage>
</organism>
<name>F3Z3J2_DESAF</name>
<proteinExistence type="predicted"/>
<keyword evidence="1 3" id="KW-0418">Kinase</keyword>
<keyword evidence="1 3" id="KW-0808">Transferase</keyword>
<evidence type="ECO:0000313" key="3">
    <source>
        <dbReference type="EMBL" id="EGJ50364.1"/>
    </source>
</evidence>
<dbReference type="PANTHER" id="PTHR35526:SF6">
    <property type="entry name" value="SLR1861 PROTEIN"/>
    <property type="match status" value="1"/>
</dbReference>